<keyword evidence="4" id="KW-1185">Reference proteome</keyword>
<evidence type="ECO:0000313" key="4">
    <source>
        <dbReference type="Proteomes" id="UP001633002"/>
    </source>
</evidence>
<name>A0ABD3I3K9_9MARC</name>
<evidence type="ECO:0000313" key="3">
    <source>
        <dbReference type="EMBL" id="KAL3696184.1"/>
    </source>
</evidence>
<comment type="caution">
    <text evidence="3">The sequence shown here is derived from an EMBL/GenBank/DDBJ whole genome shotgun (WGS) entry which is preliminary data.</text>
</comment>
<gene>
    <name evidence="3" type="ORF">R1sor_010260</name>
</gene>
<organism evidence="3 4">
    <name type="scientific">Riccia sorocarpa</name>
    <dbReference type="NCBI Taxonomy" id="122646"/>
    <lineage>
        <taxon>Eukaryota</taxon>
        <taxon>Viridiplantae</taxon>
        <taxon>Streptophyta</taxon>
        <taxon>Embryophyta</taxon>
        <taxon>Marchantiophyta</taxon>
        <taxon>Marchantiopsida</taxon>
        <taxon>Marchantiidae</taxon>
        <taxon>Marchantiales</taxon>
        <taxon>Ricciaceae</taxon>
        <taxon>Riccia</taxon>
    </lineage>
</organism>
<dbReference type="Proteomes" id="UP001633002">
    <property type="component" value="Unassembled WGS sequence"/>
</dbReference>
<dbReference type="EMBL" id="JBJQOH010000002">
    <property type="protein sequence ID" value="KAL3696184.1"/>
    <property type="molecule type" value="Genomic_DNA"/>
</dbReference>
<reference evidence="3 4" key="1">
    <citation type="submission" date="2024-09" db="EMBL/GenBank/DDBJ databases">
        <title>Chromosome-scale assembly of Riccia sorocarpa.</title>
        <authorList>
            <person name="Paukszto L."/>
        </authorList>
    </citation>
    <scope>NUCLEOTIDE SEQUENCE [LARGE SCALE GENOMIC DNA]</scope>
    <source>
        <strain evidence="3">LP-2024</strain>
        <tissue evidence="3">Aerial parts of the thallus</tissue>
    </source>
</reference>
<feature type="region of interest" description="Disordered" evidence="1">
    <location>
        <begin position="224"/>
        <end position="273"/>
    </location>
</feature>
<feature type="domain" description="Replitron HUH endonuclease" evidence="2">
    <location>
        <begin position="51"/>
        <end position="176"/>
    </location>
</feature>
<feature type="compositionally biased region" description="Acidic residues" evidence="1">
    <location>
        <begin position="232"/>
        <end position="252"/>
    </location>
</feature>
<dbReference type="InterPro" id="IPR054424">
    <property type="entry name" value="Replitron_HUH"/>
</dbReference>
<proteinExistence type="predicted"/>
<evidence type="ECO:0000256" key="1">
    <source>
        <dbReference type="SAM" id="MobiDB-lite"/>
    </source>
</evidence>
<sequence length="378" mass="43041">MESSVSVGSSRQKTMKQLARMKQTMLKPVAIVVKAPRKSRTVTPKDLYVSLTVGIACEDVSGETFDLLAAFIQQHAKMGIISFERGDAHLLLHIQGMISIKSSSVRMLKQEIRKAVWWLEDGPLGGSICIKSLRDKGLHTIVGIIGYCLKDEKEEHFRMFQKNVTDRQMDEGRRMYGIYGASEFKNRLQTITINDIDEIFFGYRRKLWYWNFTHPTEHMIADARTGYKPSNDDSDDTPMPELEGDDGDSDDPNDQRRYNRSLYDTLHGTTSPQLREFTADPNVNMENVHDSPSKRPRYRRIAALTLNVMDPIAEAVPAGDNDNVAAGVNENAIDNDDRRAEILAAENDDNCEEIVDIDAYAREAVREFQLPRRIRPQR</sequence>
<protein>
    <recommendedName>
        <fullName evidence="2">Replitron HUH endonuclease domain-containing protein</fullName>
    </recommendedName>
</protein>
<accession>A0ABD3I3K9</accession>
<dbReference type="AlphaFoldDB" id="A0ABD3I3K9"/>
<dbReference type="Pfam" id="PF21859">
    <property type="entry name" value="Replitron_HUH"/>
    <property type="match status" value="1"/>
</dbReference>
<evidence type="ECO:0000259" key="2">
    <source>
        <dbReference type="Pfam" id="PF21859"/>
    </source>
</evidence>